<keyword evidence="1" id="KW-0812">Transmembrane</keyword>
<dbReference type="RefSeq" id="XP_018296274.1">
    <property type="nucleotide sequence ID" value="XM_018434777.1"/>
</dbReference>
<keyword evidence="3" id="KW-1185">Reference proteome</keyword>
<feature type="transmembrane region" description="Helical" evidence="1">
    <location>
        <begin position="33"/>
        <end position="50"/>
    </location>
</feature>
<dbReference type="InParanoid" id="A0A167PMZ0"/>
<gene>
    <name evidence="2" type="ORF">PHYBLDRAFT_163351</name>
</gene>
<dbReference type="Proteomes" id="UP000077315">
    <property type="component" value="Unassembled WGS sequence"/>
</dbReference>
<evidence type="ECO:0000313" key="2">
    <source>
        <dbReference type="EMBL" id="OAD78234.1"/>
    </source>
</evidence>
<reference evidence="3" key="1">
    <citation type="submission" date="2015-06" db="EMBL/GenBank/DDBJ databases">
        <title>Expansion of signal transduction pathways in fungi by whole-genome duplication.</title>
        <authorList>
            <consortium name="DOE Joint Genome Institute"/>
            <person name="Corrochano L.M."/>
            <person name="Kuo A."/>
            <person name="Marcet-Houben M."/>
            <person name="Polaino S."/>
            <person name="Salamov A."/>
            <person name="Villalobos J.M."/>
            <person name="Alvarez M.I."/>
            <person name="Avalos J."/>
            <person name="Benito E.P."/>
            <person name="Benoit I."/>
            <person name="Burger G."/>
            <person name="Camino L.P."/>
            <person name="Canovas D."/>
            <person name="Cerda-Olmedo E."/>
            <person name="Cheng J.-F."/>
            <person name="Dominguez A."/>
            <person name="Elias M."/>
            <person name="Eslava A.P."/>
            <person name="Glaser F."/>
            <person name="Grimwood J."/>
            <person name="Gutierrez G."/>
            <person name="Heitman J."/>
            <person name="Henrissat B."/>
            <person name="Iturriaga E.A."/>
            <person name="Lang B.F."/>
            <person name="Lavin J.L."/>
            <person name="Lee S."/>
            <person name="Li W."/>
            <person name="Lindquist E."/>
            <person name="Lopez-Garcia S."/>
            <person name="Luque E.M."/>
            <person name="Marcos A.T."/>
            <person name="Martin J."/>
            <person name="McCluskey K."/>
            <person name="Medina H.R."/>
            <person name="Miralles-Duran A."/>
            <person name="Miyazaki A."/>
            <person name="Munoz-Torres E."/>
            <person name="Oguiza J.A."/>
            <person name="Ohm R."/>
            <person name="Olmedo M."/>
            <person name="Orejas M."/>
            <person name="Ortiz-Castellanos L."/>
            <person name="Pisabarro A.G."/>
            <person name="Rodriguez-Romero J."/>
            <person name="Ruiz-Herrera J."/>
            <person name="Ruiz-Vazquez R."/>
            <person name="Sanz C."/>
            <person name="Schackwitz W."/>
            <person name="Schmutz J."/>
            <person name="Shahriari M."/>
            <person name="Shelest E."/>
            <person name="Silva-Franco F."/>
            <person name="Soanes D."/>
            <person name="Syed K."/>
            <person name="Tagua V.G."/>
            <person name="Talbot N.J."/>
            <person name="Thon M."/>
            <person name="De vries R.P."/>
            <person name="Wiebenga A."/>
            <person name="Yadav J.S."/>
            <person name="Braun E.L."/>
            <person name="Baker S."/>
            <person name="Garre V."/>
            <person name="Horwitz B."/>
            <person name="Torres-Martinez S."/>
            <person name="Idnurm A."/>
            <person name="Herrera-Estrella A."/>
            <person name="Gabaldon T."/>
            <person name="Grigoriev I.V."/>
        </authorList>
    </citation>
    <scope>NUCLEOTIDE SEQUENCE [LARGE SCALE GENOMIC DNA]</scope>
    <source>
        <strain evidence="3">NRRL 1555(-)</strain>
    </source>
</reference>
<keyword evidence="1" id="KW-0472">Membrane</keyword>
<accession>A0A167PMZ0</accession>
<protein>
    <submittedName>
        <fullName evidence="2">Uncharacterized protein</fullName>
    </submittedName>
</protein>
<proteinExistence type="predicted"/>
<evidence type="ECO:0000313" key="3">
    <source>
        <dbReference type="Proteomes" id="UP000077315"/>
    </source>
</evidence>
<organism evidence="2 3">
    <name type="scientific">Phycomyces blakesleeanus (strain ATCC 8743b / DSM 1359 / FGSC 10004 / NBRC 33097 / NRRL 1555)</name>
    <dbReference type="NCBI Taxonomy" id="763407"/>
    <lineage>
        <taxon>Eukaryota</taxon>
        <taxon>Fungi</taxon>
        <taxon>Fungi incertae sedis</taxon>
        <taxon>Mucoromycota</taxon>
        <taxon>Mucoromycotina</taxon>
        <taxon>Mucoromycetes</taxon>
        <taxon>Mucorales</taxon>
        <taxon>Phycomycetaceae</taxon>
        <taxon>Phycomyces</taxon>
    </lineage>
</organism>
<name>A0A167PMZ0_PHYB8</name>
<dbReference type="EMBL" id="KV440973">
    <property type="protein sequence ID" value="OAD78234.1"/>
    <property type="molecule type" value="Genomic_DNA"/>
</dbReference>
<keyword evidence="1" id="KW-1133">Transmembrane helix</keyword>
<sequence>MTTKAAIRRFNKAGRKEKERVTGKNRRKKSIQYMLYNFLWLWWWCTGTYIKRPSIGKTLERIVDNRDLCNSLKMEVSAFSISSKITDKFVDYIGVCKFVEYKSYGKGIEGSVAVYKKLVDIDESS</sequence>
<dbReference type="GeneID" id="28995683"/>
<dbReference type="AlphaFoldDB" id="A0A167PMZ0"/>
<evidence type="ECO:0000256" key="1">
    <source>
        <dbReference type="SAM" id="Phobius"/>
    </source>
</evidence>
<dbReference type="VEuPathDB" id="FungiDB:PHYBLDRAFT_163351"/>